<dbReference type="Proteomes" id="UP001054945">
    <property type="component" value="Unassembled WGS sequence"/>
</dbReference>
<name>A0AAV4U9T4_CAEEX</name>
<keyword evidence="2" id="KW-1185">Reference proteome</keyword>
<reference evidence="1 2" key="1">
    <citation type="submission" date="2021-06" db="EMBL/GenBank/DDBJ databases">
        <title>Caerostris extrusa draft genome.</title>
        <authorList>
            <person name="Kono N."/>
            <person name="Arakawa K."/>
        </authorList>
    </citation>
    <scope>NUCLEOTIDE SEQUENCE [LARGE SCALE GENOMIC DNA]</scope>
</reference>
<dbReference type="AlphaFoldDB" id="A0AAV4U9T4"/>
<proteinExistence type="predicted"/>
<evidence type="ECO:0000313" key="1">
    <source>
        <dbReference type="EMBL" id="GIY54536.1"/>
    </source>
</evidence>
<gene>
    <name evidence="1" type="ORF">CEXT_401601</name>
</gene>
<protein>
    <submittedName>
        <fullName evidence="1">Uncharacterized protein</fullName>
    </submittedName>
</protein>
<dbReference type="EMBL" id="BPLR01012523">
    <property type="protein sequence ID" value="GIY54536.1"/>
    <property type="molecule type" value="Genomic_DNA"/>
</dbReference>
<evidence type="ECO:0000313" key="2">
    <source>
        <dbReference type="Proteomes" id="UP001054945"/>
    </source>
</evidence>
<comment type="caution">
    <text evidence="1">The sequence shown here is derived from an EMBL/GenBank/DDBJ whole genome shotgun (WGS) entry which is preliminary data.</text>
</comment>
<organism evidence="1 2">
    <name type="scientific">Caerostris extrusa</name>
    <name type="common">Bark spider</name>
    <name type="synonym">Caerostris bankana</name>
    <dbReference type="NCBI Taxonomy" id="172846"/>
    <lineage>
        <taxon>Eukaryota</taxon>
        <taxon>Metazoa</taxon>
        <taxon>Ecdysozoa</taxon>
        <taxon>Arthropoda</taxon>
        <taxon>Chelicerata</taxon>
        <taxon>Arachnida</taxon>
        <taxon>Araneae</taxon>
        <taxon>Araneomorphae</taxon>
        <taxon>Entelegynae</taxon>
        <taxon>Araneoidea</taxon>
        <taxon>Araneidae</taxon>
        <taxon>Caerostris</taxon>
    </lineage>
</organism>
<accession>A0AAV4U9T4</accession>
<sequence>MKRSCWNAFNKWRRSRRDLLTRSVHHANRVISSLSRASGDREVEFPFSPFEFRIAECECECFGQKISTCRSARDL</sequence>